<keyword evidence="3" id="KW-1185">Reference proteome</keyword>
<protein>
    <submittedName>
        <fullName evidence="2">Uncharacterized protein</fullName>
    </submittedName>
</protein>
<keyword evidence="1" id="KW-0472">Membrane</keyword>
<dbReference type="Proteomes" id="UP001250662">
    <property type="component" value="Unassembled WGS sequence"/>
</dbReference>
<organism evidence="2 3">
    <name type="scientific">Croceitalea vernalis</name>
    <dbReference type="NCBI Taxonomy" id="3075599"/>
    <lineage>
        <taxon>Bacteria</taxon>
        <taxon>Pseudomonadati</taxon>
        <taxon>Bacteroidota</taxon>
        <taxon>Flavobacteriia</taxon>
        <taxon>Flavobacteriales</taxon>
        <taxon>Flavobacteriaceae</taxon>
        <taxon>Croceitalea</taxon>
    </lineage>
</organism>
<sequence length="133" mass="15488">MKIEYIETEKTIQIKDGLKNQYLFIKILMILNLTNALIRIFGKNTTEYGFIEYFWIGLGLLSLIILVMFIIKMSTSEKISIEEIKGLEEKTVFGKKRFALKLKNGKKRNLGNFKDQFELVKARELFTEIGIAN</sequence>
<evidence type="ECO:0000256" key="1">
    <source>
        <dbReference type="SAM" id="Phobius"/>
    </source>
</evidence>
<gene>
    <name evidence="2" type="ORF">RM520_13685</name>
</gene>
<feature type="transmembrane region" description="Helical" evidence="1">
    <location>
        <begin position="53"/>
        <end position="71"/>
    </location>
</feature>
<name>A0ABU3BKI5_9FLAO</name>
<evidence type="ECO:0000313" key="3">
    <source>
        <dbReference type="Proteomes" id="UP001250662"/>
    </source>
</evidence>
<reference evidence="2 3" key="1">
    <citation type="submission" date="2023-09" db="EMBL/GenBank/DDBJ databases">
        <authorList>
            <person name="Rey-Velasco X."/>
        </authorList>
    </citation>
    <scope>NUCLEOTIDE SEQUENCE [LARGE SCALE GENOMIC DNA]</scope>
    <source>
        <strain evidence="2 3">P007</strain>
    </source>
</reference>
<dbReference type="EMBL" id="JAVRHU010000005">
    <property type="protein sequence ID" value="MDT0622676.1"/>
    <property type="molecule type" value="Genomic_DNA"/>
</dbReference>
<proteinExistence type="predicted"/>
<keyword evidence="1" id="KW-1133">Transmembrane helix</keyword>
<dbReference type="RefSeq" id="WP_311388374.1">
    <property type="nucleotide sequence ID" value="NZ_JAVRHU010000005.1"/>
</dbReference>
<feature type="transmembrane region" description="Helical" evidence="1">
    <location>
        <begin position="21"/>
        <end position="41"/>
    </location>
</feature>
<keyword evidence="1" id="KW-0812">Transmembrane</keyword>
<comment type="caution">
    <text evidence="2">The sequence shown here is derived from an EMBL/GenBank/DDBJ whole genome shotgun (WGS) entry which is preliminary data.</text>
</comment>
<accession>A0ABU3BKI5</accession>
<evidence type="ECO:0000313" key="2">
    <source>
        <dbReference type="EMBL" id="MDT0622676.1"/>
    </source>
</evidence>